<evidence type="ECO:0000256" key="2">
    <source>
        <dbReference type="PIRSR" id="PIRSR630564-1"/>
    </source>
</evidence>
<dbReference type="AlphaFoldDB" id="A0A7L3C887"/>
<dbReference type="InterPro" id="IPR010569">
    <property type="entry name" value="Myotubularin-like_Pase_dom"/>
</dbReference>
<feature type="domain" description="Myotubularin phosphatase" evidence="4">
    <location>
        <begin position="1"/>
        <end position="127"/>
    </location>
</feature>
<feature type="active site" description="Phosphocysteine intermediate" evidence="2">
    <location>
        <position position="16"/>
    </location>
</feature>
<dbReference type="Proteomes" id="UP000555367">
    <property type="component" value="Unassembled WGS sequence"/>
</dbReference>
<dbReference type="GO" id="GO:0106018">
    <property type="term" value="F:phosphatidylinositol-3,5-bisphosphate phosphatase activity"/>
    <property type="evidence" value="ECO:0007669"/>
    <property type="project" value="TreeGrafter"/>
</dbReference>
<dbReference type="PANTHER" id="PTHR10807:SF34">
    <property type="entry name" value="MYOTUBULARIN-RELATED PROTEIN 6"/>
    <property type="match status" value="1"/>
</dbReference>
<evidence type="ECO:0000256" key="1">
    <source>
        <dbReference type="ARBA" id="ARBA00007471"/>
    </source>
</evidence>
<sequence>VLQAIAVESASVLVHCSDGWDRTSQVCSLGALLLDSYYRTIKGFMTFLISNLNWFQSVHEIFFRCCQLDGDPKEISPVFTQFLESVWNLTEQFPQAFEYNEAFLLQIHEHVHSCQFGNFLGNCQKER</sequence>
<comment type="caution">
    <text evidence="5">The sequence shown here is derived from an EMBL/GenBank/DDBJ whole genome shotgun (WGS) entry which is preliminary data.</text>
</comment>
<dbReference type="PROSITE" id="PS51339">
    <property type="entry name" value="PPASE_MYOTUBULARIN"/>
    <property type="match status" value="1"/>
</dbReference>
<dbReference type="Pfam" id="PF06602">
    <property type="entry name" value="Myotub-related"/>
    <property type="match status" value="1"/>
</dbReference>
<dbReference type="OrthoDB" id="271628at2759"/>
<evidence type="ECO:0000313" key="5">
    <source>
        <dbReference type="EMBL" id="NXT39761.1"/>
    </source>
</evidence>
<accession>A0A7L3C887</accession>
<keyword evidence="6" id="KW-1185">Reference proteome</keyword>
<feature type="non-terminal residue" evidence="5">
    <location>
        <position position="127"/>
    </location>
</feature>
<dbReference type="PANTHER" id="PTHR10807">
    <property type="entry name" value="MYOTUBULARIN-RELATED"/>
    <property type="match status" value="1"/>
</dbReference>
<comment type="similarity">
    <text evidence="1">Belongs to the protein-tyrosine phosphatase family. Non-receptor class myotubularin subfamily.</text>
</comment>
<protein>
    <submittedName>
        <fullName evidence="5">MTMR6 protein</fullName>
    </submittedName>
</protein>
<dbReference type="InterPro" id="IPR029021">
    <property type="entry name" value="Prot-tyrosine_phosphatase-like"/>
</dbReference>
<feature type="non-terminal residue" evidence="5">
    <location>
        <position position="1"/>
    </location>
</feature>
<evidence type="ECO:0000313" key="6">
    <source>
        <dbReference type="Proteomes" id="UP000555367"/>
    </source>
</evidence>
<gene>
    <name evidence="5" type="primary">Mtmr6_0</name>
    <name evidence="5" type="ORF">PELURI_R06308</name>
</gene>
<dbReference type="GO" id="GO:0046856">
    <property type="term" value="P:phosphatidylinositol dephosphorylation"/>
    <property type="evidence" value="ECO:0007669"/>
    <property type="project" value="TreeGrafter"/>
</dbReference>
<dbReference type="GO" id="GO:0004438">
    <property type="term" value="F:phosphatidylinositol-3-phosphate phosphatase activity"/>
    <property type="evidence" value="ECO:0007669"/>
    <property type="project" value="TreeGrafter"/>
</dbReference>
<dbReference type="PROSITE" id="PS00383">
    <property type="entry name" value="TYR_PHOSPHATASE_1"/>
    <property type="match status" value="1"/>
</dbReference>
<name>A0A7L3C887_PELUR</name>
<dbReference type="InterPro" id="IPR030564">
    <property type="entry name" value="Myotubularin"/>
</dbReference>
<feature type="binding site" evidence="3">
    <location>
        <begin position="16"/>
        <end position="22"/>
    </location>
    <ligand>
        <name>substrate</name>
    </ligand>
</feature>
<dbReference type="EMBL" id="VZTQ01010108">
    <property type="protein sequence ID" value="NXT39761.1"/>
    <property type="molecule type" value="Genomic_DNA"/>
</dbReference>
<dbReference type="GO" id="GO:0005635">
    <property type="term" value="C:nuclear envelope"/>
    <property type="evidence" value="ECO:0007669"/>
    <property type="project" value="TreeGrafter"/>
</dbReference>
<dbReference type="SUPFAM" id="SSF52799">
    <property type="entry name" value="(Phosphotyrosine protein) phosphatases II"/>
    <property type="match status" value="1"/>
</dbReference>
<evidence type="ECO:0000259" key="4">
    <source>
        <dbReference type="PROSITE" id="PS51339"/>
    </source>
</evidence>
<dbReference type="InterPro" id="IPR016130">
    <property type="entry name" value="Tyr_Pase_AS"/>
</dbReference>
<reference evidence="5 6" key="1">
    <citation type="submission" date="2019-09" db="EMBL/GenBank/DDBJ databases">
        <title>Bird 10,000 Genomes (B10K) Project - Family phase.</title>
        <authorList>
            <person name="Zhang G."/>
        </authorList>
    </citation>
    <scope>NUCLEOTIDE SEQUENCE [LARGE SCALE GENOMIC DNA]</scope>
    <source>
        <strain evidence="5">B10K-DU-012-45</strain>
    </source>
</reference>
<dbReference type="GO" id="GO:0005737">
    <property type="term" value="C:cytoplasm"/>
    <property type="evidence" value="ECO:0007669"/>
    <property type="project" value="TreeGrafter"/>
</dbReference>
<organism evidence="5 6">
    <name type="scientific">Pelecanoides urinatrix</name>
    <name type="common">Common diving petrel</name>
    <name type="synonym">Procellaria urinatrix</name>
    <dbReference type="NCBI Taxonomy" id="37079"/>
    <lineage>
        <taxon>Eukaryota</taxon>
        <taxon>Metazoa</taxon>
        <taxon>Chordata</taxon>
        <taxon>Craniata</taxon>
        <taxon>Vertebrata</taxon>
        <taxon>Euteleostomi</taxon>
        <taxon>Archelosauria</taxon>
        <taxon>Archosauria</taxon>
        <taxon>Dinosauria</taxon>
        <taxon>Saurischia</taxon>
        <taxon>Theropoda</taxon>
        <taxon>Coelurosauria</taxon>
        <taxon>Aves</taxon>
        <taxon>Neognathae</taxon>
        <taxon>Neoaves</taxon>
        <taxon>Aequornithes</taxon>
        <taxon>Procellariiformes</taxon>
        <taxon>Procellariidae</taxon>
        <taxon>Pelecanoides</taxon>
    </lineage>
</organism>
<evidence type="ECO:0000256" key="3">
    <source>
        <dbReference type="PIRSR" id="PIRSR630564-2"/>
    </source>
</evidence>
<proteinExistence type="inferred from homology"/>